<protein>
    <recommendedName>
        <fullName evidence="5">Lipoprotein</fullName>
    </recommendedName>
</protein>
<evidence type="ECO:0000313" key="2">
    <source>
        <dbReference type="EMBL" id="MEI2455582.1"/>
    </source>
</evidence>
<sequence length="129" mass="13480">MKPLFGSALAALLGSGAIAPAAAQTGQPVLYCFVGPNSQPPVGDFGRCSTNYPASSYTAVFEVRRLPAGSYSFVWTTESGLVLACATARCSQTYRGNMEISDIVSVTYTNLATGESRTLSRALAINGPF</sequence>
<feature type="signal peptide" evidence="1">
    <location>
        <begin position="1"/>
        <end position="23"/>
    </location>
</feature>
<evidence type="ECO:0008006" key="5">
    <source>
        <dbReference type="Google" id="ProtNLM"/>
    </source>
</evidence>
<accession>A0AAU8MTM9</accession>
<dbReference type="Proteomes" id="UP001387215">
    <property type="component" value="Unassembled WGS sequence"/>
</dbReference>
<evidence type="ECO:0000256" key="1">
    <source>
        <dbReference type="SAM" id="SignalP"/>
    </source>
</evidence>
<feature type="chain" id="PRO_5043952973" description="Lipoprotein" evidence="1">
    <location>
        <begin position="24"/>
        <end position="129"/>
    </location>
</feature>
<proteinExistence type="predicted"/>
<keyword evidence="4" id="KW-1185">Reference proteome</keyword>
<organism evidence="3">
    <name type="scientific">Lysobacter firmicutimachus</name>
    <dbReference type="NCBI Taxonomy" id="1792846"/>
    <lineage>
        <taxon>Bacteria</taxon>
        <taxon>Pseudomonadati</taxon>
        <taxon>Pseudomonadota</taxon>
        <taxon>Gammaproteobacteria</taxon>
        <taxon>Lysobacterales</taxon>
        <taxon>Lysobacteraceae</taxon>
        <taxon>Lysobacter</taxon>
    </lineage>
</organism>
<evidence type="ECO:0000313" key="3">
    <source>
        <dbReference type="EMBL" id="XCO74492.1"/>
    </source>
</evidence>
<dbReference type="EMBL" id="JBANDL010000002">
    <property type="protein sequence ID" value="MEI2455582.1"/>
    <property type="molecule type" value="Genomic_DNA"/>
</dbReference>
<dbReference type="EMBL" id="CP159925">
    <property type="protein sequence ID" value="XCO74492.1"/>
    <property type="molecule type" value="Genomic_DNA"/>
</dbReference>
<gene>
    <name evidence="3" type="ORF">ABU614_19255</name>
    <name evidence="2" type="ORF">V2J18_12910</name>
</gene>
<name>A0AAU8MTM9_9GAMM</name>
<dbReference type="RefSeq" id="WP_064749504.1">
    <property type="nucleotide sequence ID" value="NZ_CP159925.1"/>
</dbReference>
<keyword evidence="1" id="KW-0732">Signal</keyword>
<dbReference type="AlphaFoldDB" id="A0AAU8MTM9"/>
<reference evidence="2 4" key="1">
    <citation type="submission" date="2024-02" db="EMBL/GenBank/DDBJ databases">
        <title>Lysobacter Genome Sequencing and Mining.</title>
        <authorList>
            <person name="Bierman J."/>
            <person name="Walker M.C."/>
        </authorList>
    </citation>
    <scope>NUCLEOTIDE SEQUENCE [LARGE SCALE GENOMIC DNA]</scope>
    <source>
        <strain evidence="2 4">PB6250</strain>
    </source>
</reference>
<reference evidence="3" key="2">
    <citation type="submission" date="2024-06" db="EMBL/GenBank/DDBJ databases">
        <authorList>
            <person name="Li S."/>
        </authorList>
    </citation>
    <scope>NUCLEOTIDE SEQUENCE</scope>
    <source>
        <strain evidence="3">SR10</strain>
    </source>
</reference>
<evidence type="ECO:0000313" key="4">
    <source>
        <dbReference type="Proteomes" id="UP001387215"/>
    </source>
</evidence>